<accession>A0A656AQ38</accession>
<evidence type="ECO:0000313" key="2">
    <source>
        <dbReference type="Proteomes" id="UP000044806"/>
    </source>
</evidence>
<evidence type="ECO:0000313" key="1">
    <source>
        <dbReference type="EMBL" id="CSB07526.1"/>
    </source>
</evidence>
<dbReference type="AlphaFoldDB" id="A0A656AQ38"/>
<name>A0A656AQ38_VIBCL</name>
<reference evidence="1 2" key="1">
    <citation type="submission" date="2015-07" db="EMBL/GenBank/DDBJ databases">
        <authorList>
            <consortium name="Pathogen Informatics"/>
        </authorList>
    </citation>
    <scope>NUCLEOTIDE SEQUENCE [LARGE SCALE GENOMIC DNA]</scope>
    <source>
        <strain evidence="1 2">A51</strain>
    </source>
</reference>
<dbReference type="EMBL" id="CWOW01000022">
    <property type="protein sequence ID" value="CSB07526.1"/>
    <property type="molecule type" value="Genomic_DNA"/>
</dbReference>
<proteinExistence type="predicted"/>
<gene>
    <name evidence="1" type="ORF">ERS013165_03284</name>
</gene>
<organism evidence="1 2">
    <name type="scientific">Vibrio cholerae</name>
    <dbReference type="NCBI Taxonomy" id="666"/>
    <lineage>
        <taxon>Bacteria</taxon>
        <taxon>Pseudomonadati</taxon>
        <taxon>Pseudomonadota</taxon>
        <taxon>Gammaproteobacteria</taxon>
        <taxon>Vibrionales</taxon>
        <taxon>Vibrionaceae</taxon>
        <taxon>Vibrio</taxon>
    </lineage>
</organism>
<protein>
    <submittedName>
        <fullName evidence="1">Uncharacterized protein</fullName>
    </submittedName>
</protein>
<dbReference type="Proteomes" id="UP000044806">
    <property type="component" value="Unassembled WGS sequence"/>
</dbReference>
<sequence length="54" mass="6619">MFDLTHQLWRLLRDFSLFIQHVMQNFFGRQRVGQYHSEDYGCQFIPLVWIELGT</sequence>